<dbReference type="Proteomes" id="UP001497453">
    <property type="component" value="Chromosome 1"/>
</dbReference>
<evidence type="ECO:0000256" key="1">
    <source>
        <dbReference type="ARBA" id="ARBA00006529"/>
    </source>
</evidence>
<feature type="compositionally biased region" description="Polar residues" evidence="8">
    <location>
        <begin position="673"/>
        <end position="692"/>
    </location>
</feature>
<evidence type="ECO:0000256" key="4">
    <source>
        <dbReference type="ARBA" id="ARBA00022741"/>
    </source>
</evidence>
<dbReference type="PANTHER" id="PTHR11584">
    <property type="entry name" value="SERINE/THREONINE PROTEIN KINASE"/>
    <property type="match status" value="1"/>
</dbReference>
<feature type="compositionally biased region" description="Basic and acidic residues" evidence="8">
    <location>
        <begin position="876"/>
        <end position="885"/>
    </location>
</feature>
<feature type="region of interest" description="Disordered" evidence="8">
    <location>
        <begin position="484"/>
        <end position="725"/>
    </location>
</feature>
<feature type="compositionally biased region" description="Polar residues" evidence="8">
    <location>
        <begin position="886"/>
        <end position="898"/>
    </location>
</feature>
<dbReference type="PANTHER" id="PTHR11584:SF369">
    <property type="entry name" value="MITOGEN-ACTIVATED PROTEIN KINASE KINASE KINASE 19-RELATED"/>
    <property type="match status" value="1"/>
</dbReference>
<feature type="compositionally biased region" description="Polar residues" evidence="8">
    <location>
        <begin position="543"/>
        <end position="559"/>
    </location>
</feature>
<feature type="compositionally biased region" description="Low complexity" evidence="8">
    <location>
        <begin position="178"/>
        <end position="191"/>
    </location>
</feature>
<evidence type="ECO:0000256" key="5">
    <source>
        <dbReference type="ARBA" id="ARBA00022777"/>
    </source>
</evidence>
<evidence type="ECO:0000313" key="11">
    <source>
        <dbReference type="Proteomes" id="UP001497453"/>
    </source>
</evidence>
<dbReference type="InterPro" id="IPR011009">
    <property type="entry name" value="Kinase-like_dom_sf"/>
</dbReference>
<feature type="compositionally biased region" description="Basic and acidic residues" evidence="8">
    <location>
        <begin position="1200"/>
        <end position="1210"/>
    </location>
</feature>
<evidence type="ECO:0000256" key="8">
    <source>
        <dbReference type="SAM" id="MobiDB-lite"/>
    </source>
</evidence>
<evidence type="ECO:0000256" key="3">
    <source>
        <dbReference type="ARBA" id="ARBA00022679"/>
    </source>
</evidence>
<keyword evidence="2" id="KW-0723">Serine/threonine-protein kinase</keyword>
<dbReference type="Gene3D" id="1.10.510.10">
    <property type="entry name" value="Transferase(Phosphotransferase) domain 1"/>
    <property type="match status" value="1"/>
</dbReference>
<feature type="compositionally biased region" description="Polar residues" evidence="8">
    <location>
        <begin position="799"/>
        <end position="824"/>
    </location>
</feature>
<comment type="similarity">
    <text evidence="1">Belongs to the protein kinase superfamily. STE Ser/Thr protein kinase family. MAP kinase kinase kinase subfamily.</text>
</comment>
<keyword evidence="11" id="KW-1185">Reference proteome</keyword>
<feature type="domain" description="Protein kinase" evidence="9">
    <location>
        <begin position="1228"/>
        <end position="1495"/>
    </location>
</feature>
<feature type="region of interest" description="Disordered" evidence="8">
    <location>
        <begin position="315"/>
        <end position="452"/>
    </location>
</feature>
<keyword evidence="4 7" id="KW-0547">Nucleotide-binding</keyword>
<feature type="compositionally biased region" description="Polar residues" evidence="8">
    <location>
        <begin position="1031"/>
        <end position="1042"/>
    </location>
</feature>
<keyword evidence="3" id="KW-0808">Transferase</keyword>
<evidence type="ECO:0000256" key="7">
    <source>
        <dbReference type="PROSITE-ProRule" id="PRU10141"/>
    </source>
</evidence>
<feature type="region of interest" description="Disordered" evidence="8">
    <location>
        <begin position="154"/>
        <end position="202"/>
    </location>
</feature>
<feature type="compositionally biased region" description="Pro residues" evidence="8">
    <location>
        <begin position="1059"/>
        <end position="1070"/>
    </location>
</feature>
<feature type="compositionally biased region" description="Polar residues" evidence="8">
    <location>
        <begin position="922"/>
        <end position="937"/>
    </location>
</feature>
<feature type="region of interest" description="Disordered" evidence="8">
    <location>
        <begin position="1200"/>
        <end position="1221"/>
    </location>
</feature>
<feature type="compositionally biased region" description="Low complexity" evidence="8">
    <location>
        <begin position="387"/>
        <end position="397"/>
    </location>
</feature>
<sequence length="1507" mass="165516">MSDDLRAAGLRGPRRNKPRILLVSNPTESSSEDERSPASISFPYTHQASHSSTSQPYVPPQAPPANTRVPPPPLTTDLSGHRTFYPSSRSNPSNPALSSPSSTSSHARESTPPPTTPGQSQPSVDLTSEGTFRSDHTIVPIHERSDSLPNHARAAAQYDRPKPQSSRPSHIHHASSRPATSPTLSTPDSSTAGGQFRSTSNPSVNILVTSDADTMIRVDITGFRDAAFIREKIFARLQVSDEDQPRHSIYRTEIGQFAIGEALTDDQLFELCRDQGDATGTIKLLVSPSHAFVHEPAMEPVVTSPIVNTIVPPVLPQHGLYPPLRPKRKANSRRGSFSSAASERLPPEVNTGYEASVSDDLDHDREPRRSTIRPLPQHTGPPPRPRSPVYSRRPQSPCNTFSPDRPQMHSPEAQSARSDRTHRNALPTPPALSSSPQASRFQDPSHSPGWQNRSVADASAVLPDKSEIVDQQQWRIFQERDVNHKEKEERDRTRRREIQARRDGGLRRAKAHHEPDSEHRRREGWTVVPRNVPPSDYKKERPTTPQESRQTGSSRTHTSPQPYPLTIPPIPPQPRMDPPAPPVTSLEGRSRNKRPTNVVPPGWARGYNPDGPGKLEKTPLQTSPPPWNRMLAKSMNDLRGAFNKQGPQVPPSLQPGRSRATPTQLPLSRPATGGSTPSNNVSTVQFAASEVTSPYREPTSFSEIGLPKSYEGPRGGTHSPITTYNNVRQANPSAATGYLGLASSGQDPFPRPRSALGVDPSGSPYRPSRHLQSPSGPDFPTDSVARSPPLPPPHYYPASITSVPSGSHQEDSGYSSHMQTSSFGSRPPPHGQSHSEGPGGIEHAPHHTPHPGIRALPIPAPPAPRSPIATMTPSADSRDAERRTTEQAPITRTISTSWPVREDECSENTVRREDHNRYLNALTEQAGSSTALPNRNRTVTPPQHSTQTQSSGSVQSNTSTLVPTSSAAGSGSTLVDFPAQSDQDSDGDGTLWIVKPKISGNGNQPPWQDSIPPPPPLKSSENHRPVLAPISTDNSPSSNNTALPEPSYREYPRGTPSNFPAPPNYIPDPPRMARKQATVPGTSKRLQDQRTSRFDNNFDYTWAPRPPVEEVVERLQEYFPEHDVDKPVIEASSGGASPTSAEHPTLMPQPGKRFGHKKSIRYVAAEHKRRVDRSSRMEPANVQTSLRKRNTKLWGSRVEEVTSDQARDDMPSMTSETSPGGAKPIFRWVRGELIGKGTYGKVYLALNATTGEMIAVKQVEIPRTDSDKNDSRQVTVVEALKLESETLKDLDHPNIVQYLGFEETPTFLSIFLEYVPGGSIASCLRKHGKFDEEVTKSFTGQILAGLEYLHSKGILHRDLKADNILVETSGICKISDFGISKRTDDINMAGIHTSMQGTVFWMAPEVINSQKGGYNSKIDIWSVGCVVFEMWTGQRPWSGQEAMAVLLQLYQTRQGPPVPPNAHLSPLADDFRQKCFAMDPDERPTAAELQKHPYLVLQPDWTFNGFK</sequence>
<evidence type="ECO:0000259" key="9">
    <source>
        <dbReference type="PROSITE" id="PS50011"/>
    </source>
</evidence>
<dbReference type="PROSITE" id="PS50011">
    <property type="entry name" value="PROTEIN_KINASE_DOM"/>
    <property type="match status" value="1"/>
</dbReference>
<proteinExistence type="inferred from homology"/>
<dbReference type="SMART" id="SM00220">
    <property type="entry name" value="S_TKc"/>
    <property type="match status" value="1"/>
</dbReference>
<evidence type="ECO:0000256" key="6">
    <source>
        <dbReference type="ARBA" id="ARBA00022840"/>
    </source>
</evidence>
<name>A0ABP1CHS2_9APHY</name>
<dbReference type="PROSITE" id="PS00107">
    <property type="entry name" value="PROTEIN_KINASE_ATP"/>
    <property type="match status" value="1"/>
</dbReference>
<feature type="region of interest" description="Disordered" evidence="8">
    <location>
        <begin position="1131"/>
        <end position="1153"/>
    </location>
</feature>
<reference evidence="11" key="1">
    <citation type="submission" date="2024-04" db="EMBL/GenBank/DDBJ databases">
        <authorList>
            <person name="Shaw F."/>
            <person name="Minotto A."/>
        </authorList>
    </citation>
    <scope>NUCLEOTIDE SEQUENCE [LARGE SCALE GENOMIC DNA]</scope>
</reference>
<dbReference type="SUPFAM" id="SSF56112">
    <property type="entry name" value="Protein kinase-like (PK-like)"/>
    <property type="match status" value="1"/>
</dbReference>
<feature type="compositionally biased region" description="Pro residues" evidence="8">
    <location>
        <begin position="57"/>
        <end position="74"/>
    </location>
</feature>
<organism evidence="10 11">
    <name type="scientific">Somion occarium</name>
    <dbReference type="NCBI Taxonomy" id="3059160"/>
    <lineage>
        <taxon>Eukaryota</taxon>
        <taxon>Fungi</taxon>
        <taxon>Dikarya</taxon>
        <taxon>Basidiomycota</taxon>
        <taxon>Agaricomycotina</taxon>
        <taxon>Agaricomycetes</taxon>
        <taxon>Polyporales</taxon>
        <taxon>Cerrenaceae</taxon>
        <taxon>Somion</taxon>
    </lineage>
</organism>
<feature type="compositionally biased region" description="Basic and acidic residues" evidence="8">
    <location>
        <begin position="360"/>
        <end position="369"/>
    </location>
</feature>
<dbReference type="EMBL" id="OZ037944">
    <property type="protein sequence ID" value="CAL1695246.1"/>
    <property type="molecule type" value="Genomic_DNA"/>
</dbReference>
<feature type="region of interest" description="Disordered" evidence="8">
    <location>
        <begin position="737"/>
        <end position="1087"/>
    </location>
</feature>
<keyword evidence="6 7" id="KW-0067">ATP-binding</keyword>
<feature type="compositionally biased region" description="Pro residues" evidence="8">
    <location>
        <begin position="561"/>
        <end position="582"/>
    </location>
</feature>
<accession>A0ABP1CHS2</accession>
<feature type="compositionally biased region" description="Basic and acidic residues" evidence="8">
    <location>
        <begin position="484"/>
        <end position="524"/>
    </location>
</feature>
<feature type="compositionally biased region" description="Polar residues" evidence="8">
    <location>
        <begin position="38"/>
        <end position="56"/>
    </location>
</feature>
<evidence type="ECO:0000313" key="10">
    <source>
        <dbReference type="EMBL" id="CAL1695246.1"/>
    </source>
</evidence>
<dbReference type="InterPro" id="IPR000719">
    <property type="entry name" value="Prot_kinase_dom"/>
</dbReference>
<feature type="compositionally biased region" description="Polar residues" evidence="8">
    <location>
        <begin position="192"/>
        <end position="202"/>
    </location>
</feature>
<evidence type="ECO:0000256" key="2">
    <source>
        <dbReference type="ARBA" id="ARBA00022527"/>
    </source>
</evidence>
<feature type="region of interest" description="Disordered" evidence="8">
    <location>
        <begin position="1"/>
        <end position="133"/>
    </location>
</feature>
<feature type="compositionally biased region" description="Low complexity" evidence="8">
    <location>
        <begin position="86"/>
        <end position="105"/>
    </location>
</feature>
<protein>
    <recommendedName>
        <fullName evidence="9">Protein kinase domain-containing protein</fullName>
    </recommendedName>
</protein>
<feature type="compositionally biased region" description="Low complexity" evidence="8">
    <location>
        <begin position="938"/>
        <end position="960"/>
    </location>
</feature>
<dbReference type="InterPro" id="IPR017441">
    <property type="entry name" value="Protein_kinase_ATP_BS"/>
</dbReference>
<dbReference type="PROSITE" id="PS00108">
    <property type="entry name" value="PROTEIN_KINASE_ST"/>
    <property type="match status" value="1"/>
</dbReference>
<feature type="binding site" evidence="7">
    <location>
        <position position="1257"/>
    </location>
    <ligand>
        <name>ATP</name>
        <dbReference type="ChEBI" id="CHEBI:30616"/>
    </ligand>
</feature>
<gene>
    <name evidence="10" type="ORF">GFSPODELE1_LOCUS660</name>
</gene>
<feature type="compositionally biased region" description="Polar residues" evidence="8">
    <location>
        <begin position="440"/>
        <end position="452"/>
    </location>
</feature>
<feature type="compositionally biased region" description="Polar residues" evidence="8">
    <location>
        <begin position="961"/>
        <end position="973"/>
    </location>
</feature>
<dbReference type="InterPro" id="IPR008271">
    <property type="entry name" value="Ser/Thr_kinase_AS"/>
</dbReference>
<dbReference type="Pfam" id="PF00069">
    <property type="entry name" value="Pkinase"/>
    <property type="match status" value="1"/>
</dbReference>
<keyword evidence="5" id="KW-0418">Kinase</keyword>